<keyword evidence="2" id="KW-0472">Membrane</keyword>
<sequence length="105" mass="11586">MALARFGRQAKRPYGVCVKMTAVAVLGMCFIFVWSMFSASPSAVTSQRSSFGDFNEPVPGSTGVGSSRTGLKKNEPEKTELSRERNEVKFESDLEEKDEKKLMGL</sequence>
<evidence type="ECO:0000313" key="3">
    <source>
        <dbReference type="EMBL" id="KAJ9674714.1"/>
    </source>
</evidence>
<keyword evidence="2" id="KW-0812">Transmembrane</keyword>
<feature type="region of interest" description="Disordered" evidence="1">
    <location>
        <begin position="45"/>
        <end position="105"/>
    </location>
</feature>
<evidence type="ECO:0000313" key="4">
    <source>
        <dbReference type="Proteomes" id="UP001168098"/>
    </source>
</evidence>
<dbReference type="AlphaFoldDB" id="A0AA38YQN4"/>
<dbReference type="EMBL" id="JARBHA010000018">
    <property type="protein sequence ID" value="KAJ9674714.1"/>
    <property type="molecule type" value="Genomic_DNA"/>
</dbReference>
<proteinExistence type="predicted"/>
<accession>A0AA38YQN4</accession>
<feature type="transmembrane region" description="Helical" evidence="2">
    <location>
        <begin position="16"/>
        <end position="37"/>
    </location>
</feature>
<evidence type="ECO:0000256" key="2">
    <source>
        <dbReference type="SAM" id="Phobius"/>
    </source>
</evidence>
<gene>
    <name evidence="3" type="ORF">PVL29_023943</name>
</gene>
<organism evidence="3 4">
    <name type="scientific">Vitis rotundifolia</name>
    <name type="common">Muscadine grape</name>
    <dbReference type="NCBI Taxonomy" id="103349"/>
    <lineage>
        <taxon>Eukaryota</taxon>
        <taxon>Viridiplantae</taxon>
        <taxon>Streptophyta</taxon>
        <taxon>Embryophyta</taxon>
        <taxon>Tracheophyta</taxon>
        <taxon>Spermatophyta</taxon>
        <taxon>Magnoliopsida</taxon>
        <taxon>eudicotyledons</taxon>
        <taxon>Gunneridae</taxon>
        <taxon>Pentapetalae</taxon>
        <taxon>rosids</taxon>
        <taxon>Vitales</taxon>
        <taxon>Vitaceae</taxon>
        <taxon>Viteae</taxon>
        <taxon>Vitis</taxon>
    </lineage>
</organism>
<name>A0AA38YQN4_VITRO</name>
<comment type="caution">
    <text evidence="3">The sequence shown here is derived from an EMBL/GenBank/DDBJ whole genome shotgun (WGS) entry which is preliminary data.</text>
</comment>
<dbReference type="Proteomes" id="UP001168098">
    <property type="component" value="Unassembled WGS sequence"/>
</dbReference>
<keyword evidence="2" id="KW-1133">Transmembrane helix</keyword>
<keyword evidence="4" id="KW-1185">Reference proteome</keyword>
<reference evidence="3 4" key="1">
    <citation type="journal article" date="2023" name="BMC Biotechnol.">
        <title>Vitis rotundifolia cv Carlos genome sequencing.</title>
        <authorList>
            <person name="Huff M."/>
            <person name="Hulse-Kemp A."/>
            <person name="Scheffler B."/>
            <person name="Youngblood R."/>
            <person name="Simpson S."/>
            <person name="Babiker E."/>
            <person name="Staton M."/>
        </authorList>
    </citation>
    <scope>NUCLEOTIDE SEQUENCE [LARGE SCALE GENOMIC DNA]</scope>
    <source>
        <tissue evidence="3">Leaf</tissue>
    </source>
</reference>
<evidence type="ECO:0000256" key="1">
    <source>
        <dbReference type="SAM" id="MobiDB-lite"/>
    </source>
</evidence>
<protein>
    <submittedName>
        <fullName evidence="3">Uncharacterized protein</fullName>
    </submittedName>
</protein>
<feature type="compositionally biased region" description="Basic and acidic residues" evidence="1">
    <location>
        <begin position="72"/>
        <end position="105"/>
    </location>
</feature>